<accession>E4WLA0</accession>
<keyword evidence="1" id="KW-0614">Plasmid</keyword>
<dbReference type="EMBL" id="FN597600">
    <property type="protein sequence ID" value="CBX86818.1"/>
    <property type="molecule type" value="Genomic_DNA"/>
</dbReference>
<dbReference type="RefSeq" id="WP_013404496.1">
    <property type="nucleotide sequence ID" value="NC_014653.1"/>
</dbReference>
<organism evidence="1">
    <name type="scientific">Photobacterium damselae subsp. damselae</name>
    <name type="common">Listonella damsela</name>
    <dbReference type="NCBI Taxonomy" id="85581"/>
    <lineage>
        <taxon>Bacteria</taxon>
        <taxon>Pseudomonadati</taxon>
        <taxon>Pseudomonadota</taxon>
        <taxon>Gammaproteobacteria</taxon>
        <taxon>Vibrionales</taxon>
        <taxon>Vibrionaceae</taxon>
        <taxon>Photobacterium</taxon>
    </lineage>
</organism>
<evidence type="ECO:0008006" key="2">
    <source>
        <dbReference type="Google" id="ProtNLM"/>
    </source>
</evidence>
<dbReference type="Gene3D" id="2.60.200.60">
    <property type="match status" value="1"/>
</dbReference>
<dbReference type="CDD" id="cd14744">
    <property type="entry name" value="PAAR_CT_2"/>
    <property type="match status" value="1"/>
</dbReference>
<geneLocation type="plasmid" evidence="1">
    <name>pPHDD1</name>
</geneLocation>
<reference evidence="1" key="1">
    <citation type="submission" date="2009-11" db="EMBL/GenBank/DDBJ databases">
        <title>Identification of virulence genes in Photobacterium damselae subsp. damselae by Supression Subtractive hybridization: damselysin toxin is encoded on a large conjugative plasmid.</title>
        <authorList>
            <person name="Rivas A.J."/>
            <person name="Lemos M.L."/>
            <person name="Osorio C.R."/>
        </authorList>
    </citation>
    <scope>NUCLEOTIDE SEQUENCE [LARGE SCALE GENOMIC DNA]</scope>
    <source>
        <strain evidence="1">RM71</strain>
        <plasmid evidence="1">pPHDD1</plasmid>
    </source>
</reference>
<name>E4WLA0_PHODD</name>
<protein>
    <recommendedName>
        <fullName evidence="2">PAAR domain-containing protein</fullName>
    </recommendedName>
</protein>
<sequence length="168" mass="17252">MFEIGIGSKTSTGGSVIEGNAGITFNGLVASSVGHSATCPACKKGIGNIVAVGPRTINLPAGPAARVGDYVACGCPPMSNVLLATSSTIKIGALCGSTKVDIMESIVAPSYDRKVVVKNASGQPVANCQYKIELENGKVVEGYTNELGEVNLIQTDDTSQSINLYVKE</sequence>
<dbReference type="AlphaFoldDB" id="E4WLA0"/>
<evidence type="ECO:0000313" key="1">
    <source>
        <dbReference type="EMBL" id="CBX86818.1"/>
    </source>
</evidence>
<gene>
    <name evidence="1" type="primary">orf49</name>
</gene>
<dbReference type="InterPro" id="IPR008727">
    <property type="entry name" value="PAAR_motif"/>
</dbReference>
<dbReference type="Pfam" id="PF05488">
    <property type="entry name" value="PAAR_motif"/>
    <property type="match status" value="1"/>
</dbReference>
<proteinExistence type="predicted"/>